<evidence type="ECO:0000256" key="1">
    <source>
        <dbReference type="SAM" id="Phobius"/>
    </source>
</evidence>
<organism evidence="2 3">
    <name type="scientific">Noviluteimonas lactosilytica</name>
    <dbReference type="NCBI Taxonomy" id="2888523"/>
    <lineage>
        <taxon>Bacteria</taxon>
        <taxon>Pseudomonadati</taxon>
        <taxon>Pseudomonadota</taxon>
        <taxon>Gammaproteobacteria</taxon>
        <taxon>Lysobacterales</taxon>
        <taxon>Lysobacteraceae</taxon>
        <taxon>Noviluteimonas</taxon>
    </lineage>
</organism>
<dbReference type="RefSeq" id="WP_230526414.1">
    <property type="nucleotide sequence ID" value="NZ_JAJGAK010000001.1"/>
</dbReference>
<feature type="transmembrane region" description="Helical" evidence="1">
    <location>
        <begin position="55"/>
        <end position="74"/>
    </location>
</feature>
<gene>
    <name evidence="2" type="ORF">LK996_07075</name>
</gene>
<reference evidence="2" key="1">
    <citation type="submission" date="2021-10" db="EMBL/GenBank/DDBJ databases">
        <authorList>
            <person name="Lyu M."/>
            <person name="Wang X."/>
            <person name="Meng X."/>
            <person name="Xu K."/>
        </authorList>
    </citation>
    <scope>NUCLEOTIDE SEQUENCE</scope>
    <source>
        <strain evidence="2">A6</strain>
    </source>
</reference>
<protein>
    <submittedName>
        <fullName evidence="2">Uncharacterized protein</fullName>
    </submittedName>
</protein>
<evidence type="ECO:0000313" key="2">
    <source>
        <dbReference type="EMBL" id="MCC8362837.1"/>
    </source>
</evidence>
<dbReference type="EMBL" id="JAJGAK010000001">
    <property type="protein sequence ID" value="MCC8362837.1"/>
    <property type="molecule type" value="Genomic_DNA"/>
</dbReference>
<feature type="transmembrane region" description="Helical" evidence="1">
    <location>
        <begin position="135"/>
        <end position="155"/>
    </location>
</feature>
<sequence length="264" mass="29297">MSLTTPNDAYFKSRRALMVASGLLALAVFVGIEPAESNSSSTIFSLKLTSPDKIQVIFAVVLAYTIWQLWAAWLTQTPEVRAFPINKFDVRLSFTVALLSLVCFFWPTFSGWATFLVNRASAAASERSQEAISLLSAAISVLVALMALLRSNAAVSARIRVKRRLEDSVLEKLLVSGSWELVFNPTRKSGSKIISFLVDGRIGEGRNANEYGWRVRDGTLEILNEMGAVFSRFREVGGHLEHTNDEDTLSLRHQLIVPRRSSTE</sequence>
<name>A0ABS8JGZ8_9GAMM</name>
<dbReference type="Proteomes" id="UP001165293">
    <property type="component" value="Unassembled WGS sequence"/>
</dbReference>
<keyword evidence="1" id="KW-0812">Transmembrane</keyword>
<comment type="caution">
    <text evidence="2">The sequence shown here is derived from an EMBL/GenBank/DDBJ whole genome shotgun (WGS) entry which is preliminary data.</text>
</comment>
<proteinExistence type="predicted"/>
<accession>A0ABS8JGZ8</accession>
<evidence type="ECO:0000313" key="3">
    <source>
        <dbReference type="Proteomes" id="UP001165293"/>
    </source>
</evidence>
<keyword evidence="3" id="KW-1185">Reference proteome</keyword>
<keyword evidence="1" id="KW-1133">Transmembrane helix</keyword>
<keyword evidence="1" id="KW-0472">Membrane</keyword>
<feature type="transmembrane region" description="Helical" evidence="1">
    <location>
        <begin position="94"/>
        <end position="115"/>
    </location>
</feature>